<dbReference type="AlphaFoldDB" id="X1E1P1"/>
<sequence>PQLSISMNVSLSSQISHPKFIPMIRQSIEKFGIDANRLIFEITENIVVHEISSVAQTLKE</sequence>
<dbReference type="Gene3D" id="3.20.20.450">
    <property type="entry name" value="EAL domain"/>
    <property type="match status" value="1"/>
</dbReference>
<evidence type="ECO:0000313" key="2">
    <source>
        <dbReference type="EMBL" id="GAH27191.1"/>
    </source>
</evidence>
<feature type="non-terminal residue" evidence="2">
    <location>
        <position position="60"/>
    </location>
</feature>
<dbReference type="InterPro" id="IPR001633">
    <property type="entry name" value="EAL_dom"/>
</dbReference>
<dbReference type="InterPro" id="IPR035919">
    <property type="entry name" value="EAL_sf"/>
</dbReference>
<feature type="domain" description="EAL" evidence="1">
    <location>
        <begin position="1"/>
        <end position="60"/>
    </location>
</feature>
<gene>
    <name evidence="2" type="ORF">S01H4_66806</name>
</gene>
<dbReference type="PROSITE" id="PS50883">
    <property type="entry name" value="EAL"/>
    <property type="match status" value="1"/>
</dbReference>
<proteinExistence type="predicted"/>
<organism evidence="2">
    <name type="scientific">marine sediment metagenome</name>
    <dbReference type="NCBI Taxonomy" id="412755"/>
    <lineage>
        <taxon>unclassified sequences</taxon>
        <taxon>metagenomes</taxon>
        <taxon>ecological metagenomes</taxon>
    </lineage>
</organism>
<reference evidence="2" key="1">
    <citation type="journal article" date="2014" name="Front. Microbiol.">
        <title>High frequency of phylogenetically diverse reductive dehalogenase-homologous genes in deep subseafloor sedimentary metagenomes.</title>
        <authorList>
            <person name="Kawai M."/>
            <person name="Futagami T."/>
            <person name="Toyoda A."/>
            <person name="Takaki Y."/>
            <person name="Nishi S."/>
            <person name="Hori S."/>
            <person name="Arai W."/>
            <person name="Tsubouchi T."/>
            <person name="Morono Y."/>
            <person name="Uchiyama I."/>
            <person name="Ito T."/>
            <person name="Fujiyama A."/>
            <person name="Inagaki F."/>
            <person name="Takami H."/>
        </authorList>
    </citation>
    <scope>NUCLEOTIDE SEQUENCE</scope>
    <source>
        <strain evidence="2">Expedition CK06-06</strain>
    </source>
</reference>
<protein>
    <recommendedName>
        <fullName evidence="1">EAL domain-containing protein</fullName>
    </recommendedName>
</protein>
<accession>X1E1P1</accession>
<dbReference type="SUPFAM" id="SSF141868">
    <property type="entry name" value="EAL domain-like"/>
    <property type="match status" value="1"/>
</dbReference>
<evidence type="ECO:0000259" key="1">
    <source>
        <dbReference type="PROSITE" id="PS50883"/>
    </source>
</evidence>
<feature type="non-terminal residue" evidence="2">
    <location>
        <position position="1"/>
    </location>
</feature>
<name>X1E1P1_9ZZZZ</name>
<comment type="caution">
    <text evidence="2">The sequence shown here is derived from an EMBL/GenBank/DDBJ whole genome shotgun (WGS) entry which is preliminary data.</text>
</comment>
<dbReference type="EMBL" id="BART01041582">
    <property type="protein sequence ID" value="GAH27191.1"/>
    <property type="molecule type" value="Genomic_DNA"/>
</dbReference>